<name>A0AA88YHA2_PINIB</name>
<sequence>METLFDRVYLRVSVPLTLQSGLFGISATACPVRALIFVVGEDTDIRSDKPYAEIPTDEDEVQQGNTNESSTEKDNIKHYNDDDDDESENSYEMKDSMNRQATESNNGSNSKPKANQDITGTKANKQKPPPYEKKQTPDMGVRPGAQEEQASPACVQHPSLQFGRTVTSGSFHFGRHRVQSLVGWFKWSMTEYHPPFWRVGHHSV</sequence>
<feature type="region of interest" description="Disordered" evidence="1">
    <location>
        <begin position="48"/>
        <end position="152"/>
    </location>
</feature>
<comment type="caution">
    <text evidence="2">The sequence shown here is derived from an EMBL/GenBank/DDBJ whole genome shotgun (WGS) entry which is preliminary data.</text>
</comment>
<dbReference type="PROSITE" id="PS51257">
    <property type="entry name" value="PROKAR_LIPOPROTEIN"/>
    <property type="match status" value="1"/>
</dbReference>
<dbReference type="AlphaFoldDB" id="A0AA88YHA2"/>
<reference evidence="2" key="1">
    <citation type="submission" date="2019-08" db="EMBL/GenBank/DDBJ databases">
        <title>The improved chromosome-level genome for the pearl oyster Pinctada fucata martensii using PacBio sequencing and Hi-C.</title>
        <authorList>
            <person name="Zheng Z."/>
        </authorList>
    </citation>
    <scope>NUCLEOTIDE SEQUENCE</scope>
    <source>
        <strain evidence="2">ZZ-2019</strain>
        <tissue evidence="2">Adductor muscle</tissue>
    </source>
</reference>
<dbReference type="EMBL" id="VSWD01000003">
    <property type="protein sequence ID" value="KAK3105568.1"/>
    <property type="molecule type" value="Genomic_DNA"/>
</dbReference>
<dbReference type="Proteomes" id="UP001186944">
    <property type="component" value="Unassembled WGS sequence"/>
</dbReference>
<evidence type="ECO:0000313" key="2">
    <source>
        <dbReference type="EMBL" id="KAK3105568.1"/>
    </source>
</evidence>
<feature type="compositionally biased region" description="Polar residues" evidence="1">
    <location>
        <begin position="98"/>
        <end position="123"/>
    </location>
</feature>
<gene>
    <name evidence="2" type="ORF">FSP39_000734</name>
</gene>
<feature type="compositionally biased region" description="Basic and acidic residues" evidence="1">
    <location>
        <begin position="70"/>
        <end position="80"/>
    </location>
</feature>
<keyword evidence="3" id="KW-1185">Reference proteome</keyword>
<evidence type="ECO:0000313" key="3">
    <source>
        <dbReference type="Proteomes" id="UP001186944"/>
    </source>
</evidence>
<evidence type="ECO:0000256" key="1">
    <source>
        <dbReference type="SAM" id="MobiDB-lite"/>
    </source>
</evidence>
<organism evidence="2 3">
    <name type="scientific">Pinctada imbricata</name>
    <name type="common">Atlantic pearl-oyster</name>
    <name type="synonym">Pinctada martensii</name>
    <dbReference type="NCBI Taxonomy" id="66713"/>
    <lineage>
        <taxon>Eukaryota</taxon>
        <taxon>Metazoa</taxon>
        <taxon>Spiralia</taxon>
        <taxon>Lophotrochozoa</taxon>
        <taxon>Mollusca</taxon>
        <taxon>Bivalvia</taxon>
        <taxon>Autobranchia</taxon>
        <taxon>Pteriomorphia</taxon>
        <taxon>Pterioida</taxon>
        <taxon>Pterioidea</taxon>
        <taxon>Pteriidae</taxon>
        <taxon>Pinctada</taxon>
    </lineage>
</organism>
<proteinExistence type="predicted"/>
<protein>
    <submittedName>
        <fullName evidence="2">Uncharacterized protein</fullName>
    </submittedName>
</protein>
<accession>A0AA88YHA2</accession>